<dbReference type="RefSeq" id="WP_151967439.1">
    <property type="nucleotide sequence ID" value="NZ_AP019860.1"/>
</dbReference>
<gene>
    <name evidence="5" type="primary">tatC</name>
    <name evidence="6" type="ORF">UABAM_01580</name>
</gene>
<keyword evidence="2 5" id="KW-0812">Transmembrane</keyword>
<evidence type="ECO:0000256" key="1">
    <source>
        <dbReference type="ARBA" id="ARBA00004141"/>
    </source>
</evidence>
<dbReference type="PANTHER" id="PTHR30371:SF0">
    <property type="entry name" value="SEC-INDEPENDENT PROTEIN TRANSLOCASE PROTEIN TATC, CHLOROPLASTIC-RELATED"/>
    <property type="match status" value="1"/>
</dbReference>
<dbReference type="GO" id="GO:0043953">
    <property type="term" value="P:protein transport by the Tat complex"/>
    <property type="evidence" value="ECO:0007669"/>
    <property type="project" value="UniProtKB-UniRule"/>
</dbReference>
<reference evidence="6 7" key="1">
    <citation type="submission" date="2019-08" db="EMBL/GenBank/DDBJ databases">
        <title>Complete genome sequence of Candidatus Uab amorphum.</title>
        <authorList>
            <person name="Shiratori T."/>
            <person name="Suzuki S."/>
            <person name="Kakizawa Y."/>
            <person name="Ishida K."/>
        </authorList>
    </citation>
    <scope>NUCLEOTIDE SEQUENCE [LARGE SCALE GENOMIC DNA]</scope>
    <source>
        <strain evidence="6 7">SRT547</strain>
    </source>
</reference>
<sequence length="256" mass="29207">MDIHDVSMSIGDHLDELRKRIVTCLFVLFGAFAMTIVDQNFYMTIILEPHKEAMLALNHPTTIQVLRYEETFFCYLKVSIIAALIITMPFTLYQLWEFIASGLYSHEKRYVMTFFPFAIIFFATGIVFGYSVLIPLGLRFLGGYGGENTIQMGFTLSSYVSLFFVLTFVCGVIFELPLVMLVLVKAGLLNTRFFVENWRHSFLAAFVIAALLTPPDVVTQLLMAFPIVSLYFSGIFLCSFSDRLQDIRRQINIGIE</sequence>
<dbReference type="OrthoDB" id="9777044at2"/>
<keyword evidence="5" id="KW-0653">Protein transport</keyword>
<evidence type="ECO:0000256" key="5">
    <source>
        <dbReference type="HAMAP-Rule" id="MF_00902"/>
    </source>
</evidence>
<proteinExistence type="inferred from homology"/>
<feature type="transmembrane region" description="Helical" evidence="5">
    <location>
        <begin position="221"/>
        <end position="240"/>
    </location>
</feature>
<keyword evidence="3 5" id="KW-1133">Transmembrane helix</keyword>
<evidence type="ECO:0000256" key="2">
    <source>
        <dbReference type="ARBA" id="ARBA00022692"/>
    </source>
</evidence>
<dbReference type="PRINTS" id="PR01840">
    <property type="entry name" value="TATCFAMILY"/>
</dbReference>
<comment type="function">
    <text evidence="5">Part of the twin-arginine translocation (Tat) system that transports large folded proteins containing a characteristic twin-arginine motif in their signal peptide across membranes.</text>
</comment>
<dbReference type="AlphaFoldDB" id="A0A5S9F372"/>
<keyword evidence="5" id="KW-0811">Translocation</keyword>
<feature type="transmembrane region" description="Helical" evidence="5">
    <location>
        <begin position="158"/>
        <end position="186"/>
    </location>
</feature>
<dbReference type="Pfam" id="PF00902">
    <property type="entry name" value="TatC"/>
    <property type="match status" value="1"/>
</dbReference>
<feature type="transmembrane region" description="Helical" evidence="5">
    <location>
        <begin position="21"/>
        <end position="42"/>
    </location>
</feature>
<dbReference type="EMBL" id="AP019860">
    <property type="protein sequence ID" value="BBM83229.1"/>
    <property type="molecule type" value="Genomic_DNA"/>
</dbReference>
<feature type="transmembrane region" description="Helical" evidence="5">
    <location>
        <begin position="75"/>
        <end position="93"/>
    </location>
</feature>
<feature type="transmembrane region" description="Helical" evidence="5">
    <location>
        <begin position="198"/>
        <end position="215"/>
    </location>
</feature>
<comment type="subunit">
    <text evidence="5">Forms a complex with TatA.</text>
</comment>
<keyword evidence="5" id="KW-0813">Transport</keyword>
<dbReference type="Proteomes" id="UP000326354">
    <property type="component" value="Chromosome"/>
</dbReference>
<organism evidence="6 7">
    <name type="scientific">Uabimicrobium amorphum</name>
    <dbReference type="NCBI Taxonomy" id="2596890"/>
    <lineage>
        <taxon>Bacteria</taxon>
        <taxon>Pseudomonadati</taxon>
        <taxon>Planctomycetota</taxon>
        <taxon>Candidatus Uabimicrobiia</taxon>
        <taxon>Candidatus Uabimicrobiales</taxon>
        <taxon>Candidatus Uabimicrobiaceae</taxon>
        <taxon>Candidatus Uabimicrobium</taxon>
    </lineage>
</organism>
<dbReference type="GO" id="GO:0033281">
    <property type="term" value="C:TAT protein transport complex"/>
    <property type="evidence" value="ECO:0007669"/>
    <property type="project" value="UniProtKB-UniRule"/>
</dbReference>
<dbReference type="PROSITE" id="PS01218">
    <property type="entry name" value="TATC"/>
    <property type="match status" value="1"/>
</dbReference>
<dbReference type="GO" id="GO:0065002">
    <property type="term" value="P:intracellular protein transmembrane transport"/>
    <property type="evidence" value="ECO:0007669"/>
    <property type="project" value="TreeGrafter"/>
</dbReference>
<protein>
    <recommendedName>
        <fullName evidence="5">Sec-independent protein translocase protein TatC</fullName>
    </recommendedName>
</protein>
<evidence type="ECO:0000256" key="4">
    <source>
        <dbReference type="ARBA" id="ARBA00023136"/>
    </source>
</evidence>
<name>A0A5S9F372_UABAM</name>
<feature type="transmembrane region" description="Helical" evidence="5">
    <location>
        <begin position="114"/>
        <end position="138"/>
    </location>
</feature>
<dbReference type="GO" id="GO:0009977">
    <property type="term" value="F:proton motive force dependent protein transmembrane transporter activity"/>
    <property type="evidence" value="ECO:0007669"/>
    <property type="project" value="TreeGrafter"/>
</dbReference>
<comment type="subcellular location">
    <subcellularLocation>
        <location evidence="5">Cell membrane</location>
        <topology evidence="5">Multi-pass membrane protein</topology>
    </subcellularLocation>
    <subcellularLocation>
        <location evidence="1">Membrane</location>
        <topology evidence="1">Multi-pass membrane protein</topology>
    </subcellularLocation>
</comment>
<evidence type="ECO:0000256" key="3">
    <source>
        <dbReference type="ARBA" id="ARBA00022989"/>
    </source>
</evidence>
<dbReference type="NCBIfam" id="TIGR00945">
    <property type="entry name" value="tatC"/>
    <property type="match status" value="1"/>
</dbReference>
<keyword evidence="4 5" id="KW-0472">Membrane</keyword>
<keyword evidence="5" id="KW-1003">Cell membrane</keyword>
<dbReference type="InterPro" id="IPR002033">
    <property type="entry name" value="TatC"/>
</dbReference>
<accession>A0A5S9F372</accession>
<comment type="similarity">
    <text evidence="5">Belongs to the TatC family.</text>
</comment>
<keyword evidence="7" id="KW-1185">Reference proteome</keyword>
<dbReference type="KEGG" id="uam:UABAM_01580"/>
<evidence type="ECO:0000313" key="7">
    <source>
        <dbReference type="Proteomes" id="UP000326354"/>
    </source>
</evidence>
<dbReference type="InterPro" id="IPR019820">
    <property type="entry name" value="Sec-indep_translocase_CS"/>
</dbReference>
<evidence type="ECO:0000313" key="6">
    <source>
        <dbReference type="EMBL" id="BBM83229.1"/>
    </source>
</evidence>
<dbReference type="PANTHER" id="PTHR30371">
    <property type="entry name" value="SEC-INDEPENDENT PROTEIN TRANSLOCASE PROTEIN TATC"/>
    <property type="match status" value="1"/>
</dbReference>
<dbReference type="HAMAP" id="MF_00902">
    <property type="entry name" value="TatC"/>
    <property type="match status" value="1"/>
</dbReference>